<reference evidence="5 6" key="1">
    <citation type="submission" date="2020-07" db="EMBL/GenBank/DDBJ databases">
        <title>Complete genome sequence of Mycolicibacterium litorale like strain isolated from cardiac implantable electronic device infection.</title>
        <authorList>
            <person name="Fukano H."/>
            <person name="Miyama H."/>
            <person name="Hoshino Y."/>
        </authorList>
    </citation>
    <scope>NUCLEOTIDE SEQUENCE [LARGE SCALE GENOMIC DNA]</scope>
    <source>
        <strain evidence="5 6">NIIDNTM18</strain>
    </source>
</reference>
<dbReference type="SUPFAM" id="SSF46689">
    <property type="entry name" value="Homeodomain-like"/>
    <property type="match status" value="1"/>
</dbReference>
<evidence type="ECO:0000313" key="5">
    <source>
        <dbReference type="EMBL" id="BCI55653.1"/>
    </source>
</evidence>
<evidence type="ECO:0000313" key="6">
    <source>
        <dbReference type="Proteomes" id="UP000515734"/>
    </source>
</evidence>
<dbReference type="EMBL" id="AP023287">
    <property type="protein sequence ID" value="BCI55653.1"/>
    <property type="molecule type" value="Genomic_DNA"/>
</dbReference>
<gene>
    <name evidence="5" type="ORF">NIIDNTM18_49310</name>
</gene>
<dbReference type="PANTHER" id="PTHR30055">
    <property type="entry name" value="HTH-TYPE TRANSCRIPTIONAL REGULATOR RUTR"/>
    <property type="match status" value="1"/>
</dbReference>
<accession>A0A6S6P6Y9</accession>
<feature type="domain" description="Tetracycline repressor TetR C-terminal" evidence="4">
    <location>
        <begin position="79"/>
        <end position="215"/>
    </location>
</feature>
<sequence>MSDTEEPRRTRGRPARISREQIVAAARRASGTTLTMQAVADELGVTRKALHYYVGDRQGLLTLVVLDRFEQELHRVQLPDDGDWQAVLRAYAYAFRDGIVQVGEGVDQMPFSGVGAVAVLALAERVLAAMLSAGFEPDDARRGVTAVANIAQSAAHDILHTSVRDFHRGQTRAALQRSAETDYPALRRVLAAAPSPEEGQFEFELDLAIDGLQRRLRG</sequence>
<dbReference type="Gene3D" id="1.10.10.60">
    <property type="entry name" value="Homeodomain-like"/>
    <property type="match status" value="1"/>
</dbReference>
<dbReference type="InterPro" id="IPR036271">
    <property type="entry name" value="Tet_transcr_reg_TetR-rel_C_sf"/>
</dbReference>
<evidence type="ECO:0000256" key="3">
    <source>
        <dbReference type="ARBA" id="ARBA00023163"/>
    </source>
</evidence>
<proteinExistence type="predicted"/>
<protein>
    <submittedName>
        <fullName evidence="5">TetR family transcriptional regulator</fullName>
    </submittedName>
</protein>
<dbReference type="InterPro" id="IPR050109">
    <property type="entry name" value="HTH-type_TetR-like_transc_reg"/>
</dbReference>
<name>A0A6S6P6Y9_9MYCO</name>
<evidence type="ECO:0000259" key="4">
    <source>
        <dbReference type="Pfam" id="PF02909"/>
    </source>
</evidence>
<dbReference type="InterPro" id="IPR004111">
    <property type="entry name" value="Repressor_TetR_C"/>
</dbReference>
<dbReference type="AlphaFoldDB" id="A0A6S6P6Y9"/>
<keyword evidence="3" id="KW-0804">Transcription</keyword>
<keyword evidence="1" id="KW-0805">Transcription regulation</keyword>
<dbReference type="GO" id="GO:0045892">
    <property type="term" value="P:negative regulation of DNA-templated transcription"/>
    <property type="evidence" value="ECO:0007669"/>
    <property type="project" value="InterPro"/>
</dbReference>
<dbReference type="GO" id="GO:0000976">
    <property type="term" value="F:transcription cis-regulatory region binding"/>
    <property type="evidence" value="ECO:0007669"/>
    <property type="project" value="TreeGrafter"/>
</dbReference>
<keyword evidence="2" id="KW-0238">DNA-binding</keyword>
<dbReference type="Pfam" id="PF02909">
    <property type="entry name" value="TetR_C_1"/>
    <property type="match status" value="1"/>
</dbReference>
<dbReference type="Gene3D" id="1.10.357.10">
    <property type="entry name" value="Tetracycline Repressor, domain 2"/>
    <property type="match status" value="1"/>
</dbReference>
<evidence type="ECO:0000256" key="1">
    <source>
        <dbReference type="ARBA" id="ARBA00023015"/>
    </source>
</evidence>
<dbReference type="PANTHER" id="PTHR30055:SF151">
    <property type="entry name" value="TRANSCRIPTIONAL REGULATORY PROTEIN"/>
    <property type="match status" value="1"/>
</dbReference>
<dbReference type="RefSeq" id="WP_232100410.1">
    <property type="nucleotide sequence ID" value="NZ_AP023287.1"/>
</dbReference>
<dbReference type="SUPFAM" id="SSF48498">
    <property type="entry name" value="Tetracyclin repressor-like, C-terminal domain"/>
    <property type="match status" value="1"/>
</dbReference>
<dbReference type="GO" id="GO:0003700">
    <property type="term" value="F:DNA-binding transcription factor activity"/>
    <property type="evidence" value="ECO:0007669"/>
    <property type="project" value="TreeGrafter"/>
</dbReference>
<dbReference type="InterPro" id="IPR009057">
    <property type="entry name" value="Homeodomain-like_sf"/>
</dbReference>
<dbReference type="Proteomes" id="UP000515734">
    <property type="component" value="Chromosome"/>
</dbReference>
<evidence type="ECO:0000256" key="2">
    <source>
        <dbReference type="ARBA" id="ARBA00023125"/>
    </source>
</evidence>
<organism evidence="5 6">
    <name type="scientific">Mycolicibacterium litorale</name>
    <dbReference type="NCBI Taxonomy" id="758802"/>
    <lineage>
        <taxon>Bacteria</taxon>
        <taxon>Bacillati</taxon>
        <taxon>Actinomycetota</taxon>
        <taxon>Actinomycetes</taxon>
        <taxon>Mycobacteriales</taxon>
        <taxon>Mycobacteriaceae</taxon>
        <taxon>Mycolicibacterium</taxon>
    </lineage>
</organism>